<name>A0A0C2MR49_THEKT</name>
<gene>
    <name evidence="1" type="ORF">RF11_04757</name>
</gene>
<dbReference type="Proteomes" id="UP000031668">
    <property type="component" value="Unassembled WGS sequence"/>
</dbReference>
<reference evidence="1 2" key="1">
    <citation type="journal article" date="2014" name="Genome Biol. Evol.">
        <title>The genome of the myxosporean Thelohanellus kitauei shows adaptations to nutrient acquisition within its fish host.</title>
        <authorList>
            <person name="Yang Y."/>
            <person name="Xiong J."/>
            <person name="Zhou Z."/>
            <person name="Huo F."/>
            <person name="Miao W."/>
            <person name="Ran C."/>
            <person name="Liu Y."/>
            <person name="Zhang J."/>
            <person name="Feng J."/>
            <person name="Wang M."/>
            <person name="Wang M."/>
            <person name="Wang L."/>
            <person name="Yao B."/>
        </authorList>
    </citation>
    <scope>NUCLEOTIDE SEQUENCE [LARGE SCALE GENOMIC DNA]</scope>
    <source>
        <strain evidence="1">Wuqing</strain>
    </source>
</reference>
<organism evidence="1 2">
    <name type="scientific">Thelohanellus kitauei</name>
    <name type="common">Myxosporean</name>
    <dbReference type="NCBI Taxonomy" id="669202"/>
    <lineage>
        <taxon>Eukaryota</taxon>
        <taxon>Metazoa</taxon>
        <taxon>Cnidaria</taxon>
        <taxon>Myxozoa</taxon>
        <taxon>Myxosporea</taxon>
        <taxon>Bivalvulida</taxon>
        <taxon>Platysporina</taxon>
        <taxon>Myxobolidae</taxon>
        <taxon>Thelohanellus</taxon>
    </lineage>
</organism>
<comment type="caution">
    <text evidence="1">The sequence shown here is derived from an EMBL/GenBank/DDBJ whole genome shotgun (WGS) entry which is preliminary data.</text>
</comment>
<evidence type="ECO:0000313" key="2">
    <source>
        <dbReference type="Proteomes" id="UP000031668"/>
    </source>
</evidence>
<dbReference type="AlphaFoldDB" id="A0A0C2MR49"/>
<sequence>MVRLAHRHSAYDFLIECSNSLIDSNAGILSQKRRGRNAQLDDRECKDYERKPLQYTCNKKGLDSEFSEIILQETMIDPVMCGDIIVNPETQRKNIMKILYEGNFSVSRMKLIIYSKLPRLEIDLCEAPTDPWRRIHIDCEINFMEFHCLIVVDAYSKFVSIYKAMLIFTHYTIRFVEED</sequence>
<accession>A0A0C2MR49</accession>
<protein>
    <recommendedName>
        <fullName evidence="3">Integrase catalytic domain-containing protein</fullName>
    </recommendedName>
</protein>
<proteinExistence type="predicted"/>
<keyword evidence="2" id="KW-1185">Reference proteome</keyword>
<evidence type="ECO:0008006" key="3">
    <source>
        <dbReference type="Google" id="ProtNLM"/>
    </source>
</evidence>
<dbReference type="EMBL" id="JWZT01004413">
    <property type="protein sequence ID" value="KII64162.1"/>
    <property type="molecule type" value="Genomic_DNA"/>
</dbReference>
<evidence type="ECO:0000313" key="1">
    <source>
        <dbReference type="EMBL" id="KII64162.1"/>
    </source>
</evidence>